<feature type="domain" description="Acyl-CoA thioesterase-like N-terminal HotDog" evidence="1">
    <location>
        <begin position="30"/>
        <end position="111"/>
    </location>
</feature>
<dbReference type="SUPFAM" id="SSF54637">
    <property type="entry name" value="Thioesterase/thiol ester dehydrase-isomerase"/>
    <property type="match status" value="1"/>
</dbReference>
<keyword evidence="4" id="KW-1185">Reference proteome</keyword>
<name>A0A918RN36_9SPHN</name>
<dbReference type="InterPro" id="IPR049449">
    <property type="entry name" value="TesB_ACOT8-like_N"/>
</dbReference>
<dbReference type="AlphaFoldDB" id="A0A918RN36"/>
<comment type="caution">
    <text evidence="3">The sequence shown here is derived from an EMBL/GenBank/DDBJ whole genome shotgun (WGS) entry which is preliminary data.</text>
</comment>
<dbReference type="Pfam" id="PF13622">
    <property type="entry name" value="4HBT_3"/>
    <property type="match status" value="1"/>
</dbReference>
<organism evidence="3 4">
    <name type="scientific">Novosphingobium arvoryzae</name>
    <dbReference type="NCBI Taxonomy" id="1256514"/>
    <lineage>
        <taxon>Bacteria</taxon>
        <taxon>Pseudomonadati</taxon>
        <taxon>Pseudomonadota</taxon>
        <taxon>Alphaproteobacteria</taxon>
        <taxon>Sphingomonadales</taxon>
        <taxon>Sphingomonadaceae</taxon>
        <taxon>Novosphingobium</taxon>
    </lineage>
</organism>
<proteinExistence type="predicted"/>
<reference evidence="3" key="1">
    <citation type="journal article" date="2014" name="Int. J. Syst. Evol. Microbiol.">
        <title>Complete genome sequence of Corynebacterium casei LMG S-19264T (=DSM 44701T), isolated from a smear-ripened cheese.</title>
        <authorList>
            <consortium name="US DOE Joint Genome Institute (JGI-PGF)"/>
            <person name="Walter F."/>
            <person name="Albersmeier A."/>
            <person name="Kalinowski J."/>
            <person name="Ruckert C."/>
        </authorList>
    </citation>
    <scope>NUCLEOTIDE SEQUENCE</scope>
    <source>
        <strain evidence="3">KCTC 32422</strain>
    </source>
</reference>
<dbReference type="Gene3D" id="2.40.160.210">
    <property type="entry name" value="Acyl-CoA thioesterase, double hotdog domain"/>
    <property type="match status" value="1"/>
</dbReference>
<gene>
    <name evidence="3" type="ORF">GCM10011617_27440</name>
</gene>
<protein>
    <submittedName>
        <fullName evidence="3">Acyl-CoA thioesterase</fullName>
    </submittedName>
</protein>
<dbReference type="InterPro" id="IPR049450">
    <property type="entry name" value="ACOT8-like_C"/>
</dbReference>
<accession>A0A918RN36</accession>
<sequence length="274" mass="29229">MTVTDPSPHPFPPCYYQRDGAVYVPTALARSPWDAKAIAGGPVSALLASGAEDAALDAAFEIARFSVDIFGKVPHQPLTIAIQVLRNGRQTKLHCVTLLAEDRTVAQAHILRVRRLETPAFPVPHDYPAPATIPVQEGPRGARMGGAISLRRVLGGPGEPGRGVSWLAMEGEVIAGQAPSIFVKACLFADFGNGFGNATDAGEWSYANLDITIQFLRMPVGEWFLLDAETHMAGNGHGTARNVFADELGVYARGFQTIFVAPGHLSKSVPRPPA</sequence>
<feature type="domain" description="Acyl-CoA thioesterase-like C-terminal" evidence="2">
    <location>
        <begin position="134"/>
        <end position="260"/>
    </location>
</feature>
<dbReference type="InterPro" id="IPR029069">
    <property type="entry name" value="HotDog_dom_sf"/>
</dbReference>
<dbReference type="EMBL" id="BMZD01000008">
    <property type="protein sequence ID" value="GHA04958.1"/>
    <property type="molecule type" value="Genomic_DNA"/>
</dbReference>
<dbReference type="InterPro" id="IPR042171">
    <property type="entry name" value="Acyl-CoA_hotdog"/>
</dbReference>
<evidence type="ECO:0000313" key="4">
    <source>
        <dbReference type="Proteomes" id="UP000634139"/>
    </source>
</evidence>
<evidence type="ECO:0000313" key="3">
    <source>
        <dbReference type="EMBL" id="GHA04958.1"/>
    </source>
</evidence>
<dbReference type="Pfam" id="PF20789">
    <property type="entry name" value="4HBT_3C"/>
    <property type="match status" value="1"/>
</dbReference>
<dbReference type="RefSeq" id="WP_189542513.1">
    <property type="nucleotide sequence ID" value="NZ_BMZD01000008.1"/>
</dbReference>
<evidence type="ECO:0000259" key="1">
    <source>
        <dbReference type="Pfam" id="PF13622"/>
    </source>
</evidence>
<evidence type="ECO:0000259" key="2">
    <source>
        <dbReference type="Pfam" id="PF20789"/>
    </source>
</evidence>
<dbReference type="Proteomes" id="UP000634139">
    <property type="component" value="Unassembled WGS sequence"/>
</dbReference>
<reference evidence="3" key="2">
    <citation type="submission" date="2020-09" db="EMBL/GenBank/DDBJ databases">
        <authorList>
            <person name="Sun Q."/>
            <person name="Kim S."/>
        </authorList>
    </citation>
    <scope>NUCLEOTIDE SEQUENCE</scope>
    <source>
        <strain evidence="3">KCTC 32422</strain>
    </source>
</reference>